<keyword evidence="2" id="KW-1185">Reference proteome</keyword>
<proteinExistence type="predicted"/>
<dbReference type="AlphaFoldDB" id="A0A2Z7BD64"/>
<evidence type="ECO:0000313" key="2">
    <source>
        <dbReference type="Proteomes" id="UP000250235"/>
    </source>
</evidence>
<dbReference type="Proteomes" id="UP000250235">
    <property type="component" value="Unassembled WGS sequence"/>
</dbReference>
<reference evidence="1 2" key="1">
    <citation type="journal article" date="2015" name="Proc. Natl. Acad. Sci. U.S.A.">
        <title>The resurrection genome of Boea hygrometrica: A blueprint for survival of dehydration.</title>
        <authorList>
            <person name="Xiao L."/>
            <person name="Yang G."/>
            <person name="Zhang L."/>
            <person name="Yang X."/>
            <person name="Zhao S."/>
            <person name="Ji Z."/>
            <person name="Zhou Q."/>
            <person name="Hu M."/>
            <person name="Wang Y."/>
            <person name="Chen M."/>
            <person name="Xu Y."/>
            <person name="Jin H."/>
            <person name="Xiao X."/>
            <person name="Hu G."/>
            <person name="Bao F."/>
            <person name="Hu Y."/>
            <person name="Wan P."/>
            <person name="Li L."/>
            <person name="Deng X."/>
            <person name="Kuang T."/>
            <person name="Xiang C."/>
            <person name="Zhu J.K."/>
            <person name="Oliver M.J."/>
            <person name="He Y."/>
        </authorList>
    </citation>
    <scope>NUCLEOTIDE SEQUENCE [LARGE SCALE GENOMIC DNA]</scope>
    <source>
        <strain evidence="2">cv. XS01</strain>
    </source>
</reference>
<organism evidence="1 2">
    <name type="scientific">Dorcoceras hygrometricum</name>
    <dbReference type="NCBI Taxonomy" id="472368"/>
    <lineage>
        <taxon>Eukaryota</taxon>
        <taxon>Viridiplantae</taxon>
        <taxon>Streptophyta</taxon>
        <taxon>Embryophyta</taxon>
        <taxon>Tracheophyta</taxon>
        <taxon>Spermatophyta</taxon>
        <taxon>Magnoliopsida</taxon>
        <taxon>eudicotyledons</taxon>
        <taxon>Gunneridae</taxon>
        <taxon>Pentapetalae</taxon>
        <taxon>asterids</taxon>
        <taxon>lamiids</taxon>
        <taxon>Lamiales</taxon>
        <taxon>Gesneriaceae</taxon>
        <taxon>Didymocarpoideae</taxon>
        <taxon>Trichosporeae</taxon>
        <taxon>Loxocarpinae</taxon>
        <taxon>Dorcoceras</taxon>
    </lineage>
</organism>
<accession>A0A2Z7BD64</accession>
<dbReference type="EMBL" id="KV008770">
    <property type="protein sequence ID" value="KZV30019.1"/>
    <property type="molecule type" value="Genomic_DNA"/>
</dbReference>
<name>A0A2Z7BD64_9LAMI</name>
<evidence type="ECO:0000313" key="1">
    <source>
        <dbReference type="EMBL" id="KZV30019.1"/>
    </source>
</evidence>
<sequence length="67" mass="7257">MMREIVSRHSPSVLGLKGAPLLLSSFPFSDPRIALLSLASSHLILCCTRSISQALLAVCLKTDTLLY</sequence>
<protein>
    <submittedName>
        <fullName evidence="1">Uncharacterized protein</fullName>
    </submittedName>
</protein>
<gene>
    <name evidence="1" type="ORF">F511_24802</name>
</gene>